<feature type="domain" description="Major facilitator superfamily (MFS) profile" evidence="8">
    <location>
        <begin position="7"/>
        <end position="389"/>
    </location>
</feature>
<dbReference type="InterPro" id="IPR020846">
    <property type="entry name" value="MFS_dom"/>
</dbReference>
<evidence type="ECO:0000256" key="4">
    <source>
        <dbReference type="ARBA" id="ARBA00022692"/>
    </source>
</evidence>
<evidence type="ECO:0000256" key="7">
    <source>
        <dbReference type="SAM" id="Phobius"/>
    </source>
</evidence>
<feature type="transmembrane region" description="Helical" evidence="7">
    <location>
        <begin position="165"/>
        <end position="183"/>
    </location>
</feature>
<keyword evidence="3" id="KW-1003">Cell membrane</keyword>
<dbReference type="EMBL" id="JAFBEB010000005">
    <property type="protein sequence ID" value="MBM7590300.1"/>
    <property type="molecule type" value="Genomic_DNA"/>
</dbReference>
<feature type="transmembrane region" description="Helical" evidence="7">
    <location>
        <begin position="96"/>
        <end position="113"/>
    </location>
</feature>
<feature type="transmembrane region" description="Helical" evidence="7">
    <location>
        <begin position="368"/>
        <end position="387"/>
    </location>
</feature>
<dbReference type="Pfam" id="PF07690">
    <property type="entry name" value="MFS_1"/>
    <property type="match status" value="1"/>
</dbReference>
<name>A0A938XZ10_9BACL</name>
<keyword evidence="6 7" id="KW-0472">Membrane</keyword>
<dbReference type="Proteomes" id="UP000717624">
    <property type="component" value="Unassembled WGS sequence"/>
</dbReference>
<sequence>MKLRMKPLPSLYLAQFLSAFADNMILFVIANLLSKNGFSQAALALVSIFFFLPYLVLAPLVGALADKHPKTLVLIVGNLVKALGLLLLIALDHSQIVVLILSYFTVGVGAVIYSPAKYGILPELTATEDELFRANAKMEAYTIVAILAGIGLGGAIAATAPVNHSTLLCLLLYLLSPALTMFIPRQGGDASIRYRTEARQFVATVRLLFHKRQTRFSLVGTGAFWMSSAVLRIAVLAWIPAALHIDPDSIAVSLILATTSIGIVAGAFLAPRLVPLRKLERVLRFGFLLFALILLFPWFPLAPLTIALLLLVGFMGGLFIVPMNTILQEEGKTLVGTGKTIAVQNFVENLLMMIGSAVYYLFVYTGGAVSGAIVLQACLLLLFLLYLSRHKPRAAVSTKSKQL</sequence>
<dbReference type="CDD" id="cd06173">
    <property type="entry name" value="MFS_MefA_like"/>
    <property type="match status" value="1"/>
</dbReference>
<dbReference type="SUPFAM" id="SSF103473">
    <property type="entry name" value="MFS general substrate transporter"/>
    <property type="match status" value="1"/>
</dbReference>
<accession>A0A938XZ10</accession>
<feature type="transmembrane region" description="Helical" evidence="7">
    <location>
        <begin position="346"/>
        <end position="362"/>
    </location>
</feature>
<organism evidence="9 10">
    <name type="scientific">Brevibacillus fulvus</name>
    <dbReference type="NCBI Taxonomy" id="1125967"/>
    <lineage>
        <taxon>Bacteria</taxon>
        <taxon>Bacillati</taxon>
        <taxon>Bacillota</taxon>
        <taxon>Bacilli</taxon>
        <taxon>Bacillales</taxon>
        <taxon>Paenibacillaceae</taxon>
        <taxon>Brevibacillus</taxon>
    </lineage>
</organism>
<evidence type="ECO:0000256" key="6">
    <source>
        <dbReference type="ARBA" id="ARBA00023136"/>
    </source>
</evidence>
<evidence type="ECO:0000256" key="1">
    <source>
        <dbReference type="ARBA" id="ARBA00004651"/>
    </source>
</evidence>
<feature type="transmembrane region" description="Helical" evidence="7">
    <location>
        <begin position="140"/>
        <end position="159"/>
    </location>
</feature>
<feature type="transmembrane region" description="Helical" evidence="7">
    <location>
        <begin position="282"/>
        <end position="299"/>
    </location>
</feature>
<proteinExistence type="predicted"/>
<dbReference type="GO" id="GO:0022857">
    <property type="term" value="F:transmembrane transporter activity"/>
    <property type="evidence" value="ECO:0007669"/>
    <property type="project" value="InterPro"/>
</dbReference>
<dbReference type="PANTHER" id="PTHR43266:SF2">
    <property type="entry name" value="MAJOR FACILITATOR SUPERFAMILY (MFS) PROFILE DOMAIN-CONTAINING PROTEIN"/>
    <property type="match status" value="1"/>
</dbReference>
<comment type="caution">
    <text evidence="9">The sequence shown here is derived from an EMBL/GenBank/DDBJ whole genome shotgun (WGS) entry which is preliminary data.</text>
</comment>
<keyword evidence="4 7" id="KW-0812">Transmembrane</keyword>
<evidence type="ECO:0000259" key="8">
    <source>
        <dbReference type="PROSITE" id="PS50850"/>
    </source>
</evidence>
<gene>
    <name evidence="9" type="ORF">JOD01_001904</name>
</gene>
<evidence type="ECO:0000256" key="2">
    <source>
        <dbReference type="ARBA" id="ARBA00022448"/>
    </source>
</evidence>
<dbReference type="AlphaFoldDB" id="A0A938XZ10"/>
<dbReference type="PROSITE" id="PS50850">
    <property type="entry name" value="MFS"/>
    <property type="match status" value="1"/>
</dbReference>
<feature type="transmembrane region" description="Helical" evidence="7">
    <location>
        <begin position="305"/>
        <end position="326"/>
    </location>
</feature>
<dbReference type="GO" id="GO:0005886">
    <property type="term" value="C:plasma membrane"/>
    <property type="evidence" value="ECO:0007669"/>
    <property type="project" value="UniProtKB-SubCell"/>
</dbReference>
<feature type="transmembrane region" description="Helical" evidence="7">
    <location>
        <begin position="250"/>
        <end position="270"/>
    </location>
</feature>
<dbReference type="InterPro" id="IPR036259">
    <property type="entry name" value="MFS_trans_sf"/>
</dbReference>
<feature type="transmembrane region" description="Helical" evidence="7">
    <location>
        <begin position="42"/>
        <end position="65"/>
    </location>
</feature>
<evidence type="ECO:0000313" key="10">
    <source>
        <dbReference type="Proteomes" id="UP000717624"/>
    </source>
</evidence>
<feature type="transmembrane region" description="Helical" evidence="7">
    <location>
        <begin position="72"/>
        <end position="90"/>
    </location>
</feature>
<dbReference type="NCBIfam" id="NF008397">
    <property type="entry name" value="PRK11195.1"/>
    <property type="match status" value="1"/>
</dbReference>
<keyword evidence="5 7" id="KW-1133">Transmembrane helix</keyword>
<evidence type="ECO:0000256" key="5">
    <source>
        <dbReference type="ARBA" id="ARBA00022989"/>
    </source>
</evidence>
<reference evidence="9" key="1">
    <citation type="submission" date="2021-01" db="EMBL/GenBank/DDBJ databases">
        <title>Genomic Encyclopedia of Type Strains, Phase IV (KMG-IV): sequencing the most valuable type-strain genomes for metagenomic binning, comparative biology and taxonomic classification.</title>
        <authorList>
            <person name="Goeker M."/>
        </authorList>
    </citation>
    <scope>NUCLEOTIDE SEQUENCE</scope>
    <source>
        <strain evidence="9">DSM 25523</strain>
    </source>
</reference>
<dbReference type="InterPro" id="IPR011701">
    <property type="entry name" value="MFS"/>
</dbReference>
<protein>
    <submittedName>
        <fullName evidence="9">LPLT family lysophospholipid transporter-like MFS transporter</fullName>
    </submittedName>
</protein>
<evidence type="ECO:0000256" key="3">
    <source>
        <dbReference type="ARBA" id="ARBA00022475"/>
    </source>
</evidence>
<dbReference type="PANTHER" id="PTHR43266">
    <property type="entry name" value="MACROLIDE-EFFLUX PROTEIN"/>
    <property type="match status" value="1"/>
</dbReference>
<feature type="transmembrane region" description="Helical" evidence="7">
    <location>
        <begin position="12"/>
        <end position="30"/>
    </location>
</feature>
<keyword evidence="2" id="KW-0813">Transport</keyword>
<dbReference type="RefSeq" id="WP_204518052.1">
    <property type="nucleotide sequence ID" value="NZ_BAABIN010000020.1"/>
</dbReference>
<evidence type="ECO:0000313" key="9">
    <source>
        <dbReference type="EMBL" id="MBM7590300.1"/>
    </source>
</evidence>
<comment type="subcellular location">
    <subcellularLocation>
        <location evidence="1">Cell membrane</location>
        <topology evidence="1">Multi-pass membrane protein</topology>
    </subcellularLocation>
</comment>
<feature type="transmembrane region" description="Helical" evidence="7">
    <location>
        <begin position="216"/>
        <end position="238"/>
    </location>
</feature>
<keyword evidence="10" id="KW-1185">Reference proteome</keyword>
<dbReference type="Gene3D" id="1.20.1250.20">
    <property type="entry name" value="MFS general substrate transporter like domains"/>
    <property type="match status" value="1"/>
</dbReference>